<keyword evidence="7" id="KW-1185">Reference proteome</keyword>
<dbReference type="PROSITE" id="PS51257">
    <property type="entry name" value="PROKAR_LIPOPROTEIN"/>
    <property type="match status" value="1"/>
</dbReference>
<evidence type="ECO:0000256" key="1">
    <source>
        <dbReference type="SAM" id="Coils"/>
    </source>
</evidence>
<reference evidence="6" key="1">
    <citation type="journal article" date="2014" name="Int. J. Syst. Evol. Microbiol.">
        <title>Complete genome sequence of Corynebacterium casei LMG S-19264T (=DSM 44701T), isolated from a smear-ripened cheese.</title>
        <authorList>
            <consortium name="US DOE Joint Genome Institute (JGI-PGF)"/>
            <person name="Walter F."/>
            <person name="Albersmeier A."/>
            <person name="Kalinowski J."/>
            <person name="Ruckert C."/>
        </authorList>
    </citation>
    <scope>NUCLEOTIDE SEQUENCE</scope>
    <source>
        <strain evidence="6">CGMCC 1.15179</strain>
    </source>
</reference>
<dbReference type="Pfam" id="PF14257">
    <property type="entry name" value="DUF4349"/>
    <property type="match status" value="1"/>
</dbReference>
<evidence type="ECO:0000313" key="7">
    <source>
        <dbReference type="Proteomes" id="UP000625210"/>
    </source>
</evidence>
<keyword evidence="4" id="KW-0732">Signal</keyword>
<evidence type="ECO:0000256" key="3">
    <source>
        <dbReference type="SAM" id="Phobius"/>
    </source>
</evidence>
<evidence type="ECO:0000256" key="4">
    <source>
        <dbReference type="SAM" id="SignalP"/>
    </source>
</evidence>
<keyword evidence="1" id="KW-0175">Coiled coil</keyword>
<dbReference type="Proteomes" id="UP000625210">
    <property type="component" value="Unassembled WGS sequence"/>
</dbReference>
<reference evidence="6" key="2">
    <citation type="submission" date="2020-09" db="EMBL/GenBank/DDBJ databases">
        <authorList>
            <person name="Sun Q."/>
            <person name="Zhou Y."/>
        </authorList>
    </citation>
    <scope>NUCLEOTIDE SEQUENCE</scope>
    <source>
        <strain evidence="6">CGMCC 1.15179</strain>
    </source>
</reference>
<feature type="transmembrane region" description="Helical" evidence="3">
    <location>
        <begin position="269"/>
        <end position="295"/>
    </location>
</feature>
<evidence type="ECO:0000259" key="5">
    <source>
        <dbReference type="Pfam" id="PF14257"/>
    </source>
</evidence>
<keyword evidence="3" id="KW-0812">Transmembrane</keyword>
<feature type="region of interest" description="Disordered" evidence="2">
    <location>
        <begin position="30"/>
        <end position="70"/>
    </location>
</feature>
<organism evidence="6 7">
    <name type="scientific">Marinithermofilum abyssi</name>
    <dbReference type="NCBI Taxonomy" id="1571185"/>
    <lineage>
        <taxon>Bacteria</taxon>
        <taxon>Bacillati</taxon>
        <taxon>Bacillota</taxon>
        <taxon>Bacilli</taxon>
        <taxon>Bacillales</taxon>
        <taxon>Thermoactinomycetaceae</taxon>
        <taxon>Marinithermofilum</taxon>
    </lineage>
</organism>
<dbReference type="InterPro" id="IPR025645">
    <property type="entry name" value="DUF4349"/>
</dbReference>
<feature type="coiled-coil region" evidence="1">
    <location>
        <begin position="196"/>
        <end position="223"/>
    </location>
</feature>
<name>A0A8J2VET5_9BACL</name>
<feature type="chain" id="PRO_5038993824" description="DUF4349 domain-containing protein" evidence="4">
    <location>
        <begin position="26"/>
        <end position="314"/>
    </location>
</feature>
<protein>
    <recommendedName>
        <fullName evidence="5">DUF4349 domain-containing protein</fullName>
    </recommendedName>
</protein>
<keyword evidence="3" id="KW-1133">Transmembrane helix</keyword>
<dbReference type="AlphaFoldDB" id="A0A8J2VET5"/>
<evidence type="ECO:0000313" key="6">
    <source>
        <dbReference type="EMBL" id="GGE13762.1"/>
    </source>
</evidence>
<sequence>MTLRKTCQWLLIGMFMIMVVSGCGSQEQSQSGEMANIHSTTGKSRTMEGLQPDPAQKDSSSSNVKAALSKKGAAVSQEQRKVIYQADLNMKVVNLSKARKAMEAAAKKRGGYLVNASQSRSGKEVTGTLVFRIPQDSFQSFLNQIEDVAQEISSQNISGNDVTEEYVDLKSRLRAKKAVEKRLLEMMDEAKNTDDLLQVSQQLSVVQEEIEQIKGRIQYLENQTDYSTVTVHAVQYAALNDAEGKPGLWKQITLSFVQSLGWLRDLLEGALVVGAALVPPAMLLAALIIPVYLWYRRRKQSPPNTPGDRENSSM</sequence>
<gene>
    <name evidence="6" type="ORF">GCM10011571_14020</name>
</gene>
<dbReference type="EMBL" id="BMHQ01000004">
    <property type="protein sequence ID" value="GGE13762.1"/>
    <property type="molecule type" value="Genomic_DNA"/>
</dbReference>
<feature type="signal peptide" evidence="4">
    <location>
        <begin position="1"/>
        <end position="25"/>
    </location>
</feature>
<keyword evidence="3" id="KW-0472">Membrane</keyword>
<comment type="caution">
    <text evidence="6">The sequence shown here is derived from an EMBL/GenBank/DDBJ whole genome shotgun (WGS) entry which is preliminary data.</text>
</comment>
<accession>A0A8J2VET5</accession>
<evidence type="ECO:0000256" key="2">
    <source>
        <dbReference type="SAM" id="MobiDB-lite"/>
    </source>
</evidence>
<feature type="domain" description="DUF4349" evidence="5">
    <location>
        <begin position="80"/>
        <end position="291"/>
    </location>
</feature>
<proteinExistence type="predicted"/>